<sequence>MFVLNQNGHYFEIDTQTLSFAKDDLQNCRIFDEETALLEEVCRRDGLEVEDIAGSTFFITVKNGTPVMIDDRCITHSIDTSVEMFVSEFAL</sequence>
<protein>
    <submittedName>
        <fullName evidence="1">Uncharacterized protein</fullName>
    </submittedName>
</protein>
<organism evidence="1 2">
    <name type="scientific">Stutzerimonas xanthomarina</name>
    <dbReference type="NCBI Taxonomy" id="271420"/>
    <lineage>
        <taxon>Bacteria</taxon>
        <taxon>Pseudomonadati</taxon>
        <taxon>Pseudomonadota</taxon>
        <taxon>Gammaproteobacteria</taxon>
        <taxon>Pseudomonadales</taxon>
        <taxon>Pseudomonadaceae</taxon>
        <taxon>Stutzerimonas</taxon>
    </lineage>
</organism>
<evidence type="ECO:0000313" key="2">
    <source>
        <dbReference type="Proteomes" id="UP000276506"/>
    </source>
</evidence>
<dbReference type="RefSeq" id="WP_125877917.1">
    <property type="nucleotide sequence ID" value="NZ_RHQL01000010.1"/>
</dbReference>
<name>A0A427DYB1_9GAMM</name>
<dbReference type="EMBL" id="RHQL01000010">
    <property type="protein sequence ID" value="RRV08754.1"/>
    <property type="molecule type" value="Genomic_DNA"/>
</dbReference>
<evidence type="ECO:0000313" key="1">
    <source>
        <dbReference type="EMBL" id="RRV08754.1"/>
    </source>
</evidence>
<dbReference type="Proteomes" id="UP000276506">
    <property type="component" value="Unassembled WGS sequence"/>
</dbReference>
<reference evidence="1 2" key="1">
    <citation type="submission" date="2018-10" db="EMBL/GenBank/DDBJ databases">
        <title>Transmission dynamics of multidrug resistant bacteria on intensive care unit surfaces.</title>
        <authorList>
            <person name="D'Souza A.W."/>
            <person name="Potter R.F."/>
            <person name="Wallace M."/>
            <person name="Shupe A."/>
            <person name="Patel S."/>
            <person name="Sun S."/>
            <person name="Gul D."/>
            <person name="Kwon J.H."/>
            <person name="Andleeb S."/>
            <person name="Burnham C.-A.D."/>
            <person name="Dantas G."/>
        </authorList>
    </citation>
    <scope>NUCLEOTIDE SEQUENCE [LARGE SCALE GENOMIC DNA]</scope>
    <source>
        <strain evidence="1 2">PX_177</strain>
    </source>
</reference>
<dbReference type="AlphaFoldDB" id="A0A427DYB1"/>
<comment type="caution">
    <text evidence="1">The sequence shown here is derived from an EMBL/GenBank/DDBJ whole genome shotgun (WGS) entry which is preliminary data.</text>
</comment>
<accession>A0A427DYB1</accession>
<proteinExistence type="predicted"/>
<gene>
    <name evidence="1" type="ORF">EGJ28_15895</name>
</gene>